<dbReference type="GO" id="GO:1903785">
    <property type="term" value="P:L-valine transmembrane transport"/>
    <property type="evidence" value="ECO:0007669"/>
    <property type="project" value="TreeGrafter"/>
</dbReference>
<evidence type="ECO:0000256" key="1">
    <source>
        <dbReference type="ARBA" id="ARBA00004651"/>
    </source>
</evidence>
<accession>A0A7H0LEW2</accession>
<keyword evidence="4" id="KW-1003">Cell membrane</keyword>
<keyword evidence="10" id="KW-1185">Reference proteome</keyword>
<keyword evidence="6 8" id="KW-1133">Transmembrane helix</keyword>
<feature type="transmembrane region" description="Helical" evidence="8">
    <location>
        <begin position="46"/>
        <end position="65"/>
    </location>
</feature>
<name>A0A7H0LEW2_9SPHN</name>
<dbReference type="Pfam" id="PF03591">
    <property type="entry name" value="AzlC"/>
    <property type="match status" value="1"/>
</dbReference>
<dbReference type="AlphaFoldDB" id="A0A7H0LEW2"/>
<feature type="transmembrane region" description="Helical" evidence="8">
    <location>
        <begin position="167"/>
        <end position="186"/>
    </location>
</feature>
<dbReference type="GO" id="GO:0005886">
    <property type="term" value="C:plasma membrane"/>
    <property type="evidence" value="ECO:0007669"/>
    <property type="project" value="UniProtKB-SubCell"/>
</dbReference>
<protein>
    <submittedName>
        <fullName evidence="9">AzlC family ABC transporter permease</fullName>
    </submittedName>
</protein>
<feature type="transmembrane region" description="Helical" evidence="8">
    <location>
        <begin position="206"/>
        <end position="228"/>
    </location>
</feature>
<proteinExistence type="inferred from homology"/>
<dbReference type="RefSeq" id="WP_187760544.1">
    <property type="nucleotide sequence ID" value="NZ_CP061038.1"/>
</dbReference>
<evidence type="ECO:0000256" key="7">
    <source>
        <dbReference type="ARBA" id="ARBA00023136"/>
    </source>
</evidence>
<dbReference type="PANTHER" id="PTHR34979:SF1">
    <property type="entry name" value="INNER MEMBRANE PROTEIN YGAZ"/>
    <property type="match status" value="1"/>
</dbReference>
<dbReference type="KEGG" id="spap:H3Z74_15755"/>
<evidence type="ECO:0000313" key="9">
    <source>
        <dbReference type="EMBL" id="QNQ08215.1"/>
    </source>
</evidence>
<evidence type="ECO:0000256" key="2">
    <source>
        <dbReference type="ARBA" id="ARBA00010735"/>
    </source>
</evidence>
<keyword evidence="3" id="KW-0813">Transport</keyword>
<dbReference type="EMBL" id="CP061038">
    <property type="protein sequence ID" value="QNQ08215.1"/>
    <property type="molecule type" value="Genomic_DNA"/>
</dbReference>
<evidence type="ECO:0000256" key="4">
    <source>
        <dbReference type="ARBA" id="ARBA00022475"/>
    </source>
</evidence>
<evidence type="ECO:0000256" key="3">
    <source>
        <dbReference type="ARBA" id="ARBA00022448"/>
    </source>
</evidence>
<comment type="similarity">
    <text evidence="2">Belongs to the AzlC family.</text>
</comment>
<dbReference type="Proteomes" id="UP000516148">
    <property type="component" value="Chromosome"/>
</dbReference>
<dbReference type="PANTHER" id="PTHR34979">
    <property type="entry name" value="INNER MEMBRANE PROTEIN YGAZ"/>
    <property type="match status" value="1"/>
</dbReference>
<dbReference type="InterPro" id="IPR011606">
    <property type="entry name" value="Brnchd-chn_aa_trnsp_permease"/>
</dbReference>
<keyword evidence="7 8" id="KW-0472">Membrane</keyword>
<comment type="subcellular location">
    <subcellularLocation>
        <location evidence="1">Cell membrane</location>
        <topology evidence="1">Multi-pass membrane protein</topology>
    </subcellularLocation>
</comment>
<organism evidence="9 10">
    <name type="scientific">Sphingomonas alpina</name>
    <dbReference type="NCBI Taxonomy" id="653931"/>
    <lineage>
        <taxon>Bacteria</taxon>
        <taxon>Pseudomonadati</taxon>
        <taxon>Pseudomonadota</taxon>
        <taxon>Alphaproteobacteria</taxon>
        <taxon>Sphingomonadales</taxon>
        <taxon>Sphingomonadaceae</taxon>
        <taxon>Sphingomonas</taxon>
    </lineage>
</organism>
<gene>
    <name evidence="9" type="ORF">H3Z74_15755</name>
</gene>
<evidence type="ECO:0000256" key="5">
    <source>
        <dbReference type="ARBA" id="ARBA00022692"/>
    </source>
</evidence>
<evidence type="ECO:0000256" key="6">
    <source>
        <dbReference type="ARBA" id="ARBA00022989"/>
    </source>
</evidence>
<sequence length="232" mass="23543">MPAAATDLSLAGVGRGFRDLFAAAIAVAVFGIGFGAAAVEAGLSPAAAAAMSGFVFAGAAQYAVLDLWQYPLPWVAILMTTLAINGRHVVLGATLGDYLDAAPPVRRYAVLAVLSDANWASTRQAIAGGERDLGHLLGGGLLLWLTWVAGTLVGAFAGQAIGDPRQFGVDALMPAFFVCVLIGAAKGPRDVPPWIVAGGAAAGLSLVMPTHWAVISGALGGALFGYCLDARR</sequence>
<reference evidence="9 10" key="1">
    <citation type="submission" date="2020-09" db="EMBL/GenBank/DDBJ databases">
        <title>Sphingomonas sp., a new species isolated from pork steak.</title>
        <authorList>
            <person name="Heidler von Heilborn D."/>
        </authorList>
    </citation>
    <scope>NUCLEOTIDE SEQUENCE [LARGE SCALE GENOMIC DNA]</scope>
    <source>
        <strain evidence="10">S8-3T</strain>
    </source>
</reference>
<evidence type="ECO:0000256" key="8">
    <source>
        <dbReference type="SAM" id="Phobius"/>
    </source>
</evidence>
<feature type="transmembrane region" description="Helical" evidence="8">
    <location>
        <begin position="141"/>
        <end position="160"/>
    </location>
</feature>
<evidence type="ECO:0000313" key="10">
    <source>
        <dbReference type="Proteomes" id="UP000516148"/>
    </source>
</evidence>
<feature type="transmembrane region" description="Helical" evidence="8">
    <location>
        <begin position="20"/>
        <end position="39"/>
    </location>
</feature>
<keyword evidence="5 8" id="KW-0812">Transmembrane</keyword>